<dbReference type="STRING" id="1802519.A2961_03180"/>
<organism evidence="2 3">
    <name type="scientific">Candidatus Woesebacteria bacterium RIFCSPLOWO2_01_FULL_39_21</name>
    <dbReference type="NCBI Taxonomy" id="1802519"/>
    <lineage>
        <taxon>Bacteria</taxon>
        <taxon>Candidatus Woeseibacteriota</taxon>
    </lineage>
</organism>
<comment type="caution">
    <text evidence="2">The sequence shown here is derived from an EMBL/GenBank/DDBJ whole genome shotgun (WGS) entry which is preliminary data.</text>
</comment>
<evidence type="ECO:0000313" key="2">
    <source>
        <dbReference type="EMBL" id="OGM63441.1"/>
    </source>
</evidence>
<evidence type="ECO:0000256" key="1">
    <source>
        <dbReference type="SAM" id="MobiDB-lite"/>
    </source>
</evidence>
<gene>
    <name evidence="2" type="ORF">A2961_03180</name>
</gene>
<protein>
    <submittedName>
        <fullName evidence="2">Uncharacterized protein</fullName>
    </submittedName>
</protein>
<dbReference type="Proteomes" id="UP000177082">
    <property type="component" value="Unassembled WGS sequence"/>
</dbReference>
<sequence length="84" mass="8962">MEGGDAGVREGLGSGQETARETRARVDAGARLRDAADFDLSRAQARLAKPDLNATIRVGRTPTETGKLQRLSQALKMLVQGNRG</sequence>
<reference evidence="2 3" key="1">
    <citation type="journal article" date="2016" name="Nat. Commun.">
        <title>Thousands of microbial genomes shed light on interconnected biogeochemical processes in an aquifer system.</title>
        <authorList>
            <person name="Anantharaman K."/>
            <person name="Brown C.T."/>
            <person name="Hug L.A."/>
            <person name="Sharon I."/>
            <person name="Castelle C.J."/>
            <person name="Probst A.J."/>
            <person name="Thomas B.C."/>
            <person name="Singh A."/>
            <person name="Wilkins M.J."/>
            <person name="Karaoz U."/>
            <person name="Brodie E.L."/>
            <person name="Williams K.H."/>
            <person name="Hubbard S.S."/>
            <person name="Banfield J.F."/>
        </authorList>
    </citation>
    <scope>NUCLEOTIDE SEQUENCE [LARGE SCALE GENOMIC DNA]</scope>
</reference>
<name>A0A1F8BHB2_9BACT</name>
<dbReference type="EMBL" id="MGHF01000017">
    <property type="protein sequence ID" value="OGM63441.1"/>
    <property type="molecule type" value="Genomic_DNA"/>
</dbReference>
<feature type="compositionally biased region" description="Basic and acidic residues" evidence="1">
    <location>
        <begin position="18"/>
        <end position="27"/>
    </location>
</feature>
<accession>A0A1F8BHB2</accession>
<dbReference type="AlphaFoldDB" id="A0A1F8BHB2"/>
<proteinExistence type="predicted"/>
<evidence type="ECO:0000313" key="3">
    <source>
        <dbReference type="Proteomes" id="UP000177082"/>
    </source>
</evidence>
<feature type="compositionally biased region" description="Gly residues" evidence="1">
    <location>
        <begin position="1"/>
        <end position="14"/>
    </location>
</feature>
<feature type="region of interest" description="Disordered" evidence="1">
    <location>
        <begin position="1"/>
        <end position="27"/>
    </location>
</feature>